<feature type="region of interest" description="Disordered" evidence="1">
    <location>
        <begin position="467"/>
        <end position="486"/>
    </location>
</feature>
<evidence type="ECO:0000313" key="3">
    <source>
        <dbReference type="EMBL" id="KHT46329.1"/>
    </source>
</evidence>
<dbReference type="InterPro" id="IPR000212">
    <property type="entry name" value="DNA_helicase_UvrD/REP"/>
</dbReference>
<evidence type="ECO:0000313" key="4">
    <source>
        <dbReference type="Proteomes" id="UP000031197"/>
    </source>
</evidence>
<proteinExistence type="predicted"/>
<evidence type="ECO:0000256" key="1">
    <source>
        <dbReference type="SAM" id="MobiDB-lite"/>
    </source>
</evidence>
<dbReference type="EMBL" id="JWLW01000056">
    <property type="protein sequence ID" value="KHT46329.1"/>
    <property type="molecule type" value="Genomic_DNA"/>
</dbReference>
<dbReference type="Pfam" id="PF13538">
    <property type="entry name" value="UvrD_C_2"/>
    <property type="match status" value="1"/>
</dbReference>
<dbReference type="GO" id="GO:0005524">
    <property type="term" value="F:ATP binding"/>
    <property type="evidence" value="ECO:0007669"/>
    <property type="project" value="InterPro"/>
</dbReference>
<dbReference type="GO" id="GO:0003678">
    <property type="term" value="F:DNA helicase activity"/>
    <property type="evidence" value="ECO:0007669"/>
    <property type="project" value="InterPro"/>
</dbReference>
<dbReference type="AlphaFoldDB" id="A0A0B3Y105"/>
<feature type="domain" description="UvrD-like helicase C-terminal" evidence="2">
    <location>
        <begin position="818"/>
        <end position="868"/>
    </location>
</feature>
<dbReference type="Gene3D" id="3.40.50.300">
    <property type="entry name" value="P-loop containing nucleotide triphosphate hydrolases"/>
    <property type="match status" value="2"/>
</dbReference>
<dbReference type="GO" id="GO:0003677">
    <property type="term" value="F:DNA binding"/>
    <property type="evidence" value="ECO:0007669"/>
    <property type="project" value="InterPro"/>
</dbReference>
<protein>
    <recommendedName>
        <fullName evidence="2">UvrD-like helicase C-terminal domain-containing protein</fullName>
    </recommendedName>
</protein>
<accession>A0A0B3Y105</accession>
<organism evidence="3 4">
    <name type="scientific">Alteromonas marina</name>
    <dbReference type="NCBI Taxonomy" id="203795"/>
    <lineage>
        <taxon>Bacteria</taxon>
        <taxon>Pseudomonadati</taxon>
        <taxon>Pseudomonadota</taxon>
        <taxon>Gammaproteobacteria</taxon>
        <taxon>Alteromonadales</taxon>
        <taxon>Alteromonadaceae</taxon>
        <taxon>Alteromonas/Salinimonas group</taxon>
        <taxon>Alteromonas</taxon>
    </lineage>
</organism>
<feature type="compositionally biased region" description="Acidic residues" evidence="1">
    <location>
        <begin position="467"/>
        <end position="482"/>
    </location>
</feature>
<reference evidence="3 4" key="1">
    <citation type="submission" date="2014-12" db="EMBL/GenBank/DDBJ databases">
        <title>Genome sequencing of Alteromonas marina AD001.</title>
        <authorList>
            <person name="Adrian T.G.S."/>
            <person name="Chan K.G."/>
        </authorList>
    </citation>
    <scope>NUCLEOTIDE SEQUENCE [LARGE SCALE GENOMIC DNA]</scope>
    <source>
        <strain evidence="3 4">AD001</strain>
    </source>
</reference>
<sequence length="890" mass="100195">MADIDFLPLAEDTLSTFSEITETATNKLKNENNQGTDSFASGNTLTGNEAFLKLANIQKNNHEQLVKLSDEPAIARLVVEDDNNSQQVIYIARSSNLTLPSGKNFASYRSPIGRLAEVALGDEAIVNLDGRSRIFYVIEKTSLRPKKESVGWDSSQTQYRHHDKGSYSIESLRALIRADRSEIADELDKLLEQAEIQSGVSAGISHQVRTAMGLRDQPILDQFQGEIFRLPLNSQLIILGPPGTGKTTTLIKRLGQKLDIESLDAEEKRLTETTKNQAPHQTSWIMFTPSELLKHYLKEAFSREQVPASDSHIRTWTSFRNDIARNTLGILRTANGGKFTLKNELSNLSPAVVEDASSWYESFESFHEQRLKSQLRDGAAIAISAAPENAVTVLENLKQLGNQIESRQLLDVYRDLENFEGAFRSALSDSKIVAEDLLKRERNRLYNNDKDVFKRLAKHLEAIQQENEPDEEEFFDDDEQDETSNLNSNSIQVAVNAYLSALRALARTKYLKRSMPKKSRSSSVIQFLDASVPSNDILFEIGRHISFQNGLRRFINSHKRYVTDITTSYRAFRKGRDILNDFYVSELVNTTQLSGLELDGIILLMLRKSRQLIAQNYVSKSLDEPKYSYLAIISSLFKNQIMVDEATDFSMLQLACMESLTSLKSKSFFACGDFNQRITSSGIRNQQQLSWIASHISVETIQLVYRQSKTLNTFAHELLKIQGGDLNALGIVPEESNHIGVKPVLYENARNGGPVTWIAERIIEVERAVQQLPTIAVLVNSEKEVRPMAEKLAKCLEEINLSVVACEEGKALGEGTDIRVFDIQHIKGLEFEAVFFAGIDKLAQDKPDLFDRYLYVGATRAATYLGLVCDGHLPASLEPLRERFDAYWRV</sequence>
<dbReference type="RefSeq" id="WP_039222428.1">
    <property type="nucleotide sequence ID" value="NZ_JWLW01000056.1"/>
</dbReference>
<dbReference type="InterPro" id="IPR027785">
    <property type="entry name" value="UvrD-like_helicase_C"/>
</dbReference>
<dbReference type="SUPFAM" id="SSF52540">
    <property type="entry name" value="P-loop containing nucleoside triphosphate hydrolases"/>
    <property type="match status" value="2"/>
</dbReference>
<name>A0A0B3Y105_9ALTE</name>
<dbReference type="PANTHER" id="PTHR11070">
    <property type="entry name" value="UVRD / RECB / PCRA DNA HELICASE FAMILY MEMBER"/>
    <property type="match status" value="1"/>
</dbReference>
<keyword evidence="4" id="KW-1185">Reference proteome</keyword>
<dbReference type="Proteomes" id="UP000031197">
    <property type="component" value="Unassembled WGS sequence"/>
</dbReference>
<gene>
    <name evidence="3" type="ORF">RJ41_14765</name>
</gene>
<dbReference type="OrthoDB" id="5298826at2"/>
<evidence type="ECO:0000259" key="2">
    <source>
        <dbReference type="Pfam" id="PF13538"/>
    </source>
</evidence>
<comment type="caution">
    <text evidence="3">The sequence shown here is derived from an EMBL/GenBank/DDBJ whole genome shotgun (WGS) entry which is preliminary data.</text>
</comment>
<dbReference type="InterPro" id="IPR027417">
    <property type="entry name" value="P-loop_NTPase"/>
</dbReference>